<dbReference type="EC" id="2.1.1.77" evidence="10"/>
<evidence type="ECO:0000256" key="4">
    <source>
        <dbReference type="ARBA" id="ARBA00022490"/>
    </source>
</evidence>
<keyword evidence="6 10" id="KW-0808">Transferase</keyword>
<dbReference type="CDD" id="cd02440">
    <property type="entry name" value="AdoMet_MTases"/>
    <property type="match status" value="1"/>
</dbReference>
<evidence type="ECO:0000256" key="1">
    <source>
        <dbReference type="ARBA" id="ARBA00004514"/>
    </source>
</evidence>
<dbReference type="InterPro" id="IPR000682">
    <property type="entry name" value="PCMT"/>
</dbReference>
<evidence type="ECO:0000256" key="6">
    <source>
        <dbReference type="ARBA" id="ARBA00022679"/>
    </source>
</evidence>
<dbReference type="STRING" id="341454.A0A4S2MUI5"/>
<keyword evidence="5 10" id="KW-0489">Methyltransferase</keyword>
<dbReference type="EMBL" id="ML220126">
    <property type="protein sequence ID" value="TGZ80242.1"/>
    <property type="molecule type" value="Genomic_DNA"/>
</dbReference>
<evidence type="ECO:0000313" key="12">
    <source>
        <dbReference type="Proteomes" id="UP000298138"/>
    </source>
</evidence>
<reference evidence="11 12" key="1">
    <citation type="submission" date="2019-04" db="EMBL/GenBank/DDBJ databases">
        <title>Comparative genomics and transcriptomics to analyze fruiting body development in filamentous ascomycetes.</title>
        <authorList>
            <consortium name="DOE Joint Genome Institute"/>
            <person name="Lutkenhaus R."/>
            <person name="Traeger S."/>
            <person name="Breuer J."/>
            <person name="Kuo A."/>
            <person name="Lipzen A."/>
            <person name="Pangilinan J."/>
            <person name="Dilworth D."/>
            <person name="Sandor L."/>
            <person name="Poggeler S."/>
            <person name="Barry K."/>
            <person name="Grigoriev I.V."/>
            <person name="Nowrousian M."/>
        </authorList>
    </citation>
    <scope>NUCLEOTIDE SEQUENCE [LARGE SCALE GENOMIC DNA]</scope>
    <source>
        <strain evidence="11 12">CBS 389.68</strain>
    </source>
</reference>
<evidence type="ECO:0000256" key="2">
    <source>
        <dbReference type="ARBA" id="ARBA00005369"/>
    </source>
</evidence>
<dbReference type="GO" id="GO:0032259">
    <property type="term" value="P:methylation"/>
    <property type="evidence" value="ECO:0007669"/>
    <property type="project" value="UniProtKB-KW"/>
</dbReference>
<dbReference type="Proteomes" id="UP000298138">
    <property type="component" value="Unassembled WGS sequence"/>
</dbReference>
<dbReference type="InParanoid" id="A0A4S2MUI5"/>
<keyword evidence="7 10" id="KW-0949">S-adenosyl-L-methionine</keyword>
<dbReference type="GO" id="GO:0006950">
    <property type="term" value="P:response to stress"/>
    <property type="evidence" value="ECO:0007669"/>
    <property type="project" value="UniProtKB-ARBA"/>
</dbReference>
<comment type="subcellular location">
    <subcellularLocation>
        <location evidence="1">Cytoplasm</location>
        <location evidence="1">Cytosol</location>
    </subcellularLocation>
</comment>
<comment type="subunit">
    <text evidence="3">Monomer.</text>
</comment>
<comment type="function">
    <text evidence="9">Initiates the repair of damaged proteins by catalyzing methyl esterification of L-isoaspartyl and D-aspartyl residues produced by spontaneous isomerization and racemization of L-aspartyl and L-asparaginyl residues in aging peptides and proteins.</text>
</comment>
<organism evidence="11 12">
    <name type="scientific">Ascodesmis nigricans</name>
    <dbReference type="NCBI Taxonomy" id="341454"/>
    <lineage>
        <taxon>Eukaryota</taxon>
        <taxon>Fungi</taxon>
        <taxon>Dikarya</taxon>
        <taxon>Ascomycota</taxon>
        <taxon>Pezizomycotina</taxon>
        <taxon>Pezizomycetes</taxon>
        <taxon>Pezizales</taxon>
        <taxon>Ascodesmidaceae</taxon>
        <taxon>Ascodesmis</taxon>
    </lineage>
</organism>
<dbReference type="NCBIfam" id="TIGR00080">
    <property type="entry name" value="pimt"/>
    <property type="match status" value="1"/>
</dbReference>
<accession>A0A4S2MUI5</accession>
<protein>
    <recommendedName>
        <fullName evidence="10">Protein-L-isoaspartate O-methyltransferase</fullName>
        <ecNumber evidence="10">2.1.1.77</ecNumber>
    </recommendedName>
</protein>
<sequence length="227" mass="24605">MSWMCSGTSNKELIANLWRQGLLKTPRVKEAFEKVDRAHFSPLGPYEDSPQRIGYDATISAPHMHAQATEALAHRLKPGAKVLDIGSGSGYLTAVFAHLVSPGGQCVGVEHIPQLCTMSEVNLRKDPVHRAMLENGTMKIIKSDGRLGYPEGGPYDAIHVGAAAQGFPQALIDQLKAPGSMFIPVEEGMLGTQHIYHVEKKADGTVEKNKAYGVLYVPLTDAKVHPN</sequence>
<evidence type="ECO:0000256" key="3">
    <source>
        <dbReference type="ARBA" id="ARBA00011245"/>
    </source>
</evidence>
<dbReference type="InterPro" id="IPR029063">
    <property type="entry name" value="SAM-dependent_MTases_sf"/>
</dbReference>
<dbReference type="GO" id="GO:0005829">
    <property type="term" value="C:cytosol"/>
    <property type="evidence" value="ECO:0007669"/>
    <property type="project" value="UniProtKB-SubCell"/>
</dbReference>
<proteinExistence type="inferred from homology"/>
<name>A0A4S2MUI5_9PEZI</name>
<dbReference type="Gene3D" id="3.40.50.150">
    <property type="entry name" value="Vaccinia Virus protein VP39"/>
    <property type="match status" value="1"/>
</dbReference>
<evidence type="ECO:0000256" key="7">
    <source>
        <dbReference type="ARBA" id="ARBA00022691"/>
    </source>
</evidence>
<dbReference type="Pfam" id="PF01135">
    <property type="entry name" value="PCMT"/>
    <property type="match status" value="1"/>
</dbReference>
<dbReference type="PROSITE" id="PS01279">
    <property type="entry name" value="PCMT"/>
    <property type="match status" value="1"/>
</dbReference>
<evidence type="ECO:0000256" key="5">
    <source>
        <dbReference type="ARBA" id="ARBA00022603"/>
    </source>
</evidence>
<evidence type="ECO:0000256" key="10">
    <source>
        <dbReference type="RuleBase" id="RU003802"/>
    </source>
</evidence>
<comment type="catalytic activity">
    <reaction evidence="8">
        <text>[protein]-L-isoaspartate + S-adenosyl-L-methionine = [protein]-L-isoaspartate alpha-methyl ester + S-adenosyl-L-homocysteine</text>
        <dbReference type="Rhea" id="RHEA:12705"/>
        <dbReference type="Rhea" id="RHEA-COMP:12143"/>
        <dbReference type="Rhea" id="RHEA-COMP:12144"/>
        <dbReference type="ChEBI" id="CHEBI:57856"/>
        <dbReference type="ChEBI" id="CHEBI:59789"/>
        <dbReference type="ChEBI" id="CHEBI:90596"/>
        <dbReference type="ChEBI" id="CHEBI:90598"/>
        <dbReference type="EC" id="2.1.1.77"/>
    </reaction>
    <physiologicalReaction direction="left-to-right" evidence="8">
        <dbReference type="Rhea" id="RHEA:12706"/>
    </physiologicalReaction>
</comment>
<keyword evidence="12" id="KW-1185">Reference proteome</keyword>
<dbReference type="SUPFAM" id="SSF53335">
    <property type="entry name" value="S-adenosyl-L-methionine-dependent methyltransferases"/>
    <property type="match status" value="1"/>
</dbReference>
<dbReference type="PANTHER" id="PTHR11579">
    <property type="entry name" value="PROTEIN-L-ISOASPARTATE O-METHYLTRANSFERASE"/>
    <property type="match status" value="1"/>
</dbReference>
<evidence type="ECO:0000256" key="8">
    <source>
        <dbReference type="ARBA" id="ARBA00035815"/>
    </source>
</evidence>
<dbReference type="GO" id="GO:0004719">
    <property type="term" value="F:protein-L-isoaspartate (D-aspartate) O-methyltransferase activity"/>
    <property type="evidence" value="ECO:0007669"/>
    <property type="project" value="UniProtKB-UniRule"/>
</dbReference>
<evidence type="ECO:0000313" key="11">
    <source>
        <dbReference type="EMBL" id="TGZ80242.1"/>
    </source>
</evidence>
<comment type="similarity">
    <text evidence="2 10">Belongs to the methyltransferase superfamily. L-isoaspartyl/D-aspartyl protein methyltransferase family.</text>
</comment>
<dbReference type="OrthoDB" id="73890at2759"/>
<evidence type="ECO:0000256" key="9">
    <source>
        <dbReference type="ARBA" id="ARBA00054057"/>
    </source>
</evidence>
<gene>
    <name evidence="11" type="ORF">EX30DRAFT_64336</name>
</gene>
<keyword evidence="4" id="KW-0963">Cytoplasm</keyword>
<dbReference type="AlphaFoldDB" id="A0A4S2MUI5"/>
<dbReference type="FunFam" id="3.40.50.150:FF:000235">
    <property type="entry name" value="Protein-L-isoaspartate O-methyltransferase"/>
    <property type="match status" value="1"/>
</dbReference>
<dbReference type="PANTHER" id="PTHR11579:SF0">
    <property type="entry name" value="PROTEIN-L-ISOASPARTATE(D-ASPARTATE) O-METHYLTRANSFERASE"/>
    <property type="match status" value="1"/>
</dbReference>